<name>A0A3B1J4R3_ASTMX</name>
<dbReference type="Pfam" id="PF00431">
    <property type="entry name" value="CUB"/>
    <property type="match status" value="1"/>
</dbReference>
<dbReference type="GO" id="GO:0045087">
    <property type="term" value="P:innate immune response"/>
    <property type="evidence" value="ECO:0007669"/>
    <property type="project" value="UniProtKB-KW"/>
</dbReference>
<dbReference type="InterPro" id="IPR018097">
    <property type="entry name" value="EGF_Ca-bd_CS"/>
</dbReference>
<dbReference type="GO" id="GO:0005509">
    <property type="term" value="F:calcium ion binding"/>
    <property type="evidence" value="ECO:0007669"/>
    <property type="project" value="InterPro"/>
</dbReference>
<keyword evidence="15" id="KW-0379">Hydroxylation</keyword>
<feature type="binding site" evidence="17">
    <location>
        <position position="164"/>
    </location>
    <ligand>
        <name>Ca(2+)</name>
        <dbReference type="ChEBI" id="CHEBI:29108"/>
        <label>3</label>
    </ligand>
</feature>
<dbReference type="Gene3D" id="2.10.25.10">
    <property type="entry name" value="Laminin"/>
    <property type="match status" value="1"/>
</dbReference>
<dbReference type="FunFam" id="2.10.70.10:FF:000016">
    <property type="entry name" value="Mannan-binding lectin serine protease 1"/>
    <property type="match status" value="1"/>
</dbReference>
<dbReference type="InterPro" id="IPR009003">
    <property type="entry name" value="Peptidase_S1_PA"/>
</dbReference>
<comment type="subcellular location">
    <subcellularLocation>
        <location evidence="1">Secreted</location>
    </subcellularLocation>
</comment>
<evidence type="ECO:0000256" key="3">
    <source>
        <dbReference type="ARBA" id="ARBA00022536"/>
    </source>
</evidence>
<evidence type="ECO:0000256" key="9">
    <source>
        <dbReference type="ARBA" id="ARBA00022737"/>
    </source>
</evidence>
<dbReference type="InterPro" id="IPR001254">
    <property type="entry name" value="Trypsin_dom"/>
</dbReference>
<reference evidence="22" key="4">
    <citation type="submission" date="2025-09" db="UniProtKB">
        <authorList>
            <consortium name="Ensembl"/>
        </authorList>
    </citation>
    <scope>IDENTIFICATION</scope>
</reference>
<keyword evidence="10" id="KW-0378">Hydrolase</keyword>
<dbReference type="PROSITE" id="PS50923">
    <property type="entry name" value="SUSHI"/>
    <property type="match status" value="1"/>
</dbReference>
<feature type="disulfide bond" evidence="16">
    <location>
        <begin position="234"/>
        <end position="279"/>
    </location>
</feature>
<feature type="disulfide bond" evidence="16">
    <location>
        <begin position="117"/>
        <end position="135"/>
    </location>
</feature>
<evidence type="ECO:0000256" key="8">
    <source>
        <dbReference type="ARBA" id="ARBA00022729"/>
    </source>
</evidence>
<evidence type="ECO:0000256" key="10">
    <source>
        <dbReference type="ARBA" id="ARBA00022801"/>
    </source>
</evidence>
<keyword evidence="12" id="KW-0391">Immunity</keyword>
<dbReference type="SUPFAM" id="SSF57196">
    <property type="entry name" value="EGF/Laminin"/>
    <property type="match status" value="1"/>
</dbReference>
<keyword evidence="5 18" id="KW-0768">Sushi</keyword>
<reference evidence="23" key="2">
    <citation type="journal article" date="2014" name="Nat. Commun.">
        <title>The cavefish genome reveals candidate genes for eye loss.</title>
        <authorList>
            <person name="McGaugh S.E."/>
            <person name="Gross J.B."/>
            <person name="Aken B."/>
            <person name="Blin M."/>
            <person name="Borowsky R."/>
            <person name="Chalopin D."/>
            <person name="Hinaux H."/>
            <person name="Jeffery W.R."/>
            <person name="Keene A."/>
            <person name="Ma L."/>
            <person name="Minx P."/>
            <person name="Murphy D."/>
            <person name="O'Quin K.E."/>
            <person name="Retaux S."/>
            <person name="Rohner N."/>
            <person name="Searle S.M."/>
            <person name="Stahl B.A."/>
            <person name="Tabin C."/>
            <person name="Volff J.N."/>
            <person name="Yoshizawa M."/>
            <person name="Warren W.C."/>
        </authorList>
    </citation>
    <scope>NUCLEOTIDE SEQUENCE [LARGE SCALE GENOMIC DNA]</scope>
    <source>
        <strain evidence="23">female</strain>
    </source>
</reference>
<feature type="disulfide bond" evidence="16">
    <location>
        <begin position="494"/>
        <end position="529"/>
    </location>
</feature>
<feature type="disulfide bond" evidence="16">
    <location>
        <begin position="472"/>
        <end position="485"/>
    </location>
</feature>
<keyword evidence="8" id="KW-0732">Signal</keyword>
<dbReference type="SMART" id="SM00020">
    <property type="entry name" value="Tryp_SPc"/>
    <property type="match status" value="1"/>
</dbReference>
<comment type="caution">
    <text evidence="18">Lacks conserved residue(s) required for the propagation of feature annotation.</text>
</comment>
<keyword evidence="23" id="KW-1185">Reference proteome</keyword>
<dbReference type="Gene3D" id="2.40.10.10">
    <property type="entry name" value="Trypsin-like serine proteases"/>
    <property type="match status" value="2"/>
</dbReference>
<dbReference type="SMART" id="SM00179">
    <property type="entry name" value="EGF_CA"/>
    <property type="match status" value="1"/>
</dbReference>
<dbReference type="Bgee" id="ENSAMXG00000032678">
    <property type="expression patterns" value="Expressed in liver and 7 other cell types or tissues"/>
</dbReference>
<dbReference type="GO" id="GO:0006956">
    <property type="term" value="P:complement activation"/>
    <property type="evidence" value="ECO:0007669"/>
    <property type="project" value="InterPro"/>
</dbReference>
<reference evidence="22" key="3">
    <citation type="submission" date="2025-08" db="UniProtKB">
        <authorList>
            <consortium name="Ensembl"/>
        </authorList>
    </citation>
    <scope>IDENTIFICATION</scope>
</reference>
<feature type="domain" description="Peptidase S1" evidence="20">
    <location>
        <begin position="316"/>
        <end position="553"/>
    </location>
</feature>
<dbReference type="FunFam" id="2.40.10.10:FF:000054">
    <property type="entry name" value="Complement C1r subcomponent"/>
    <property type="match status" value="1"/>
</dbReference>
<dbReference type="InterPro" id="IPR000859">
    <property type="entry name" value="CUB_dom"/>
</dbReference>
<keyword evidence="4" id="KW-0399">Innate immunity</keyword>
<dbReference type="FunFam" id="2.10.25.10:FF:000059">
    <property type="entry name" value="Mannan-binding lectin serine protease 1"/>
    <property type="match status" value="1"/>
</dbReference>
<reference evidence="23" key="1">
    <citation type="submission" date="2013-03" db="EMBL/GenBank/DDBJ databases">
        <authorList>
            <person name="Jeffery W."/>
            <person name="Warren W."/>
            <person name="Wilson R.K."/>
        </authorList>
    </citation>
    <scope>NUCLEOTIDE SEQUENCE</scope>
    <source>
        <strain evidence="23">female</strain>
    </source>
</reference>
<dbReference type="SMART" id="SM00042">
    <property type="entry name" value="CUB"/>
    <property type="match status" value="1"/>
</dbReference>
<feature type="binding site" evidence="17">
    <location>
        <position position="166"/>
    </location>
    <ligand>
        <name>Ca(2+)</name>
        <dbReference type="ChEBI" id="CHEBI:29108"/>
        <label>3</label>
    </ligand>
</feature>
<evidence type="ECO:0000256" key="16">
    <source>
        <dbReference type="PIRSR" id="PIRSR001155-2"/>
    </source>
</evidence>
<dbReference type="InterPro" id="IPR043504">
    <property type="entry name" value="Peptidase_S1_PA_chymotrypsin"/>
</dbReference>
<dbReference type="PROSITE" id="PS50240">
    <property type="entry name" value="TRYPSIN_DOM"/>
    <property type="match status" value="1"/>
</dbReference>
<dbReference type="CDD" id="cd00041">
    <property type="entry name" value="CUB"/>
    <property type="match status" value="1"/>
</dbReference>
<evidence type="ECO:0000256" key="12">
    <source>
        <dbReference type="ARBA" id="ARBA00022859"/>
    </source>
</evidence>
<dbReference type="PANTHER" id="PTHR24255:SF29">
    <property type="entry name" value="COMPLEMENT COMPONENT 1, S SUBCOMPONENT"/>
    <property type="match status" value="1"/>
</dbReference>
<keyword evidence="11" id="KW-0068">Autocatalytic cleavage</keyword>
<accession>A0A3B1J4R3</accession>
<feature type="domain" description="Sushi" evidence="21">
    <location>
        <begin position="232"/>
        <end position="302"/>
    </location>
</feature>
<keyword evidence="13 16" id="KW-1015">Disulfide bond</keyword>
<dbReference type="FunFam" id="2.60.120.290:FF:000012">
    <property type="entry name" value="mannan-binding lectin serine protease 1 isoform X1"/>
    <property type="match status" value="1"/>
</dbReference>
<organism evidence="22 23">
    <name type="scientific">Astyanax mexicanus</name>
    <name type="common">Blind cave fish</name>
    <name type="synonym">Astyanax fasciatus mexicanus</name>
    <dbReference type="NCBI Taxonomy" id="7994"/>
    <lineage>
        <taxon>Eukaryota</taxon>
        <taxon>Metazoa</taxon>
        <taxon>Chordata</taxon>
        <taxon>Craniata</taxon>
        <taxon>Vertebrata</taxon>
        <taxon>Euteleostomi</taxon>
        <taxon>Actinopterygii</taxon>
        <taxon>Neopterygii</taxon>
        <taxon>Teleostei</taxon>
        <taxon>Ostariophysi</taxon>
        <taxon>Characiformes</taxon>
        <taxon>Characoidei</taxon>
        <taxon>Acestrorhamphidae</taxon>
        <taxon>Acestrorhamphinae</taxon>
        <taxon>Astyanax</taxon>
    </lineage>
</organism>
<evidence type="ECO:0000259" key="20">
    <source>
        <dbReference type="PROSITE" id="PS50240"/>
    </source>
</evidence>
<dbReference type="GO" id="GO:0004252">
    <property type="term" value="F:serine-type endopeptidase activity"/>
    <property type="evidence" value="ECO:0007669"/>
    <property type="project" value="InterPro"/>
</dbReference>
<dbReference type="AlphaFoldDB" id="A0A3B1J4R3"/>
<dbReference type="CDD" id="cd00190">
    <property type="entry name" value="Tryp_SPc"/>
    <property type="match status" value="1"/>
</dbReference>
<dbReference type="SUPFAM" id="SSF50494">
    <property type="entry name" value="Trypsin-like serine proteases"/>
    <property type="match status" value="1"/>
</dbReference>
<dbReference type="SUPFAM" id="SSF49854">
    <property type="entry name" value="Spermadhesin, CUB domain"/>
    <property type="match status" value="1"/>
</dbReference>
<evidence type="ECO:0000256" key="6">
    <source>
        <dbReference type="ARBA" id="ARBA00022670"/>
    </source>
</evidence>
<evidence type="ECO:0000256" key="1">
    <source>
        <dbReference type="ARBA" id="ARBA00004613"/>
    </source>
</evidence>
<evidence type="ECO:0000259" key="19">
    <source>
        <dbReference type="PROSITE" id="PS01180"/>
    </source>
</evidence>
<keyword evidence="3" id="KW-0245">EGF-like domain</keyword>
<dbReference type="InterPro" id="IPR000742">
    <property type="entry name" value="EGF"/>
</dbReference>
<keyword evidence="6" id="KW-0645">Protease</keyword>
<dbReference type="GO" id="GO:0031638">
    <property type="term" value="P:zymogen activation"/>
    <property type="evidence" value="ECO:0007669"/>
    <property type="project" value="TreeGrafter"/>
</dbReference>
<evidence type="ECO:0000256" key="5">
    <source>
        <dbReference type="ARBA" id="ARBA00022659"/>
    </source>
</evidence>
<dbReference type="InterPro" id="IPR001881">
    <property type="entry name" value="EGF-like_Ca-bd_dom"/>
</dbReference>
<dbReference type="GO" id="GO:0072562">
    <property type="term" value="C:blood microparticle"/>
    <property type="evidence" value="ECO:0007669"/>
    <property type="project" value="TreeGrafter"/>
</dbReference>
<keyword evidence="9" id="KW-0677">Repeat</keyword>
<keyword evidence="14" id="KW-0325">Glycoprotein</keyword>
<dbReference type="GeneTree" id="ENSGT00940000157473"/>
<proteinExistence type="predicted"/>
<feature type="disulfide bond" evidence="16">
    <location>
        <begin position="188"/>
        <end position="205"/>
    </location>
</feature>
<keyword evidence="2" id="KW-0964">Secreted</keyword>
<dbReference type="InterPro" id="IPR001314">
    <property type="entry name" value="Peptidase_S1A"/>
</dbReference>
<evidence type="ECO:0000256" key="2">
    <source>
        <dbReference type="ARBA" id="ARBA00022525"/>
    </source>
</evidence>
<evidence type="ECO:0000313" key="22">
    <source>
        <dbReference type="Ensembl" id="ENSAMXP00000037223.1"/>
    </source>
</evidence>
<feature type="disulfide bond" description="Interchain (between heavy and light chains)" evidence="16">
    <location>
        <begin position="304"/>
        <end position="427"/>
    </location>
</feature>
<dbReference type="InterPro" id="IPR000436">
    <property type="entry name" value="Sushi_SCR_CCP_dom"/>
</dbReference>
<evidence type="ECO:0000256" key="18">
    <source>
        <dbReference type="PROSITE-ProRule" id="PRU00302"/>
    </source>
</evidence>
<evidence type="ECO:0000313" key="23">
    <source>
        <dbReference type="Proteomes" id="UP000018467"/>
    </source>
</evidence>
<sequence length="555" mass="62136">MTVGSIYITLSDCTFRVGDFLLHVKMMHKGRVHRFFLSLLNTIFNQLNLSLSLFFSVLWVSVSVCDCEVLMYGHVQSPLYPKPYPADLNKQWNLEVPHGYRIKLTFTYLDIQHSVNCSTDSLMVLDGRKVLGKFCGQRSTNAHHPGRKSFLSSGNRLQLVFVTDSSNPDLQPHLGFSAFYQAIDVDECSSPVSSEDSGPLCSQICLNTLGSYQCSCHHGYQLRDDGRTCDFVDCGIPKLSDADLMALTEENPLTTYKQNITFKCQSIFYQLAGHANFTCDASGNWVSESGQNIYQNAPQCVPECGMNEEFFPRGRVFGGERAKLKQIPWQLLMKEPKRGGASLISDRWALTAAHFVDGHETKKLKLYGGMIDGKDRNAVIMETEKIIIHPDYERDVSGRKRSTFDNDIALVKMSARVPLSLKIRPVCLPEKSAGPVMKGAMGTVSGYGLTEKRTISQFLQYAHLQEYSEFPCFQSPMKVTDNMFCAGGEMVDSCKGDGGGPLVLPMLGTGSPNKPYRLEGIVSWGPPRCGNKDFKGYYTKVQNYLDWIRETMQKN</sequence>
<keyword evidence="7 17" id="KW-0479">Metal-binding</keyword>
<dbReference type="InParanoid" id="A0A3B1J4R3"/>
<dbReference type="Pfam" id="PF00089">
    <property type="entry name" value="Trypsin"/>
    <property type="match status" value="1"/>
</dbReference>
<dbReference type="SMART" id="SM00181">
    <property type="entry name" value="EGF"/>
    <property type="match status" value="1"/>
</dbReference>
<feature type="disulfide bond" evidence="16">
    <location>
        <begin position="264"/>
        <end position="300"/>
    </location>
</feature>
<evidence type="ECO:0000256" key="17">
    <source>
        <dbReference type="PIRSR" id="PIRSR001155-4"/>
    </source>
</evidence>
<dbReference type="Gene3D" id="2.60.120.290">
    <property type="entry name" value="Spermadhesin, CUB domain"/>
    <property type="match status" value="1"/>
</dbReference>
<dbReference type="Proteomes" id="UP000018467">
    <property type="component" value="Unassembled WGS sequence"/>
</dbReference>
<feature type="domain" description="CUB" evidence="19">
    <location>
        <begin position="60"/>
        <end position="183"/>
    </location>
</feature>
<dbReference type="Gene3D" id="2.10.70.10">
    <property type="entry name" value="Complement Module, domain 1"/>
    <property type="match status" value="1"/>
</dbReference>
<dbReference type="Pfam" id="PF14670">
    <property type="entry name" value="FXa_inhibition"/>
    <property type="match status" value="1"/>
</dbReference>
<evidence type="ECO:0000256" key="4">
    <source>
        <dbReference type="ARBA" id="ARBA00022588"/>
    </source>
</evidence>
<dbReference type="PROSITE" id="PS01180">
    <property type="entry name" value="CUB"/>
    <property type="match status" value="1"/>
</dbReference>
<evidence type="ECO:0000256" key="15">
    <source>
        <dbReference type="ARBA" id="ARBA00023278"/>
    </source>
</evidence>
<dbReference type="PRINTS" id="PR00722">
    <property type="entry name" value="CHYMOTRYPSIN"/>
</dbReference>
<dbReference type="PIRSF" id="PIRSF001155">
    <property type="entry name" value="C1r_C1s_MASP"/>
    <property type="match status" value="1"/>
</dbReference>
<evidence type="ECO:0000256" key="7">
    <source>
        <dbReference type="ARBA" id="ARBA00022723"/>
    </source>
</evidence>
<dbReference type="PROSITE" id="PS01187">
    <property type="entry name" value="EGF_CA"/>
    <property type="match status" value="1"/>
</dbReference>
<keyword evidence="17" id="KW-0106">Calcium</keyword>
<evidence type="ECO:0000259" key="21">
    <source>
        <dbReference type="PROSITE" id="PS50923"/>
    </source>
</evidence>
<dbReference type="CDD" id="cd00054">
    <property type="entry name" value="EGF_CA"/>
    <property type="match status" value="1"/>
</dbReference>
<dbReference type="Ensembl" id="ENSAMXT00000054635.1">
    <property type="protein sequence ID" value="ENSAMXP00000037223.1"/>
    <property type="gene ID" value="ENSAMXG00000032678.1"/>
</dbReference>
<feature type="binding site" evidence="17">
    <location>
        <position position="120"/>
    </location>
    <ligand>
        <name>Ca(2+)</name>
        <dbReference type="ChEBI" id="CHEBI:29108"/>
        <label>3</label>
    </ligand>
</feature>
<dbReference type="InterPro" id="IPR024175">
    <property type="entry name" value="Pept_S1A_C1r/C1S/mannan-bd"/>
</dbReference>
<dbReference type="PROSITE" id="PS01186">
    <property type="entry name" value="EGF_2"/>
    <property type="match status" value="1"/>
</dbReference>
<evidence type="ECO:0000256" key="11">
    <source>
        <dbReference type="ARBA" id="ARBA00022813"/>
    </source>
</evidence>
<dbReference type="PANTHER" id="PTHR24255">
    <property type="entry name" value="COMPLEMENT COMPONENT 1, S SUBCOMPONENT-RELATED"/>
    <property type="match status" value="1"/>
</dbReference>
<dbReference type="InterPro" id="IPR035914">
    <property type="entry name" value="Sperma_CUB_dom_sf"/>
</dbReference>
<evidence type="ECO:0000256" key="14">
    <source>
        <dbReference type="ARBA" id="ARBA00023180"/>
    </source>
</evidence>
<evidence type="ECO:0000256" key="13">
    <source>
        <dbReference type="ARBA" id="ARBA00023157"/>
    </source>
</evidence>
<protein>
    <submittedName>
        <fullName evidence="22">Complement component 1, s subcomponent.2</fullName>
    </submittedName>
</protein>
<dbReference type="STRING" id="7994.ENSAMXP00000037223"/>